<evidence type="ECO:0000313" key="6">
    <source>
        <dbReference type="EMBL" id="MBR7748501.1"/>
    </source>
</evidence>
<dbReference type="PANTHER" id="PTHR45566">
    <property type="entry name" value="HTH-TYPE TRANSCRIPTIONAL REGULATOR YHJB-RELATED"/>
    <property type="match status" value="1"/>
</dbReference>
<dbReference type="InterPro" id="IPR001789">
    <property type="entry name" value="Sig_transdc_resp-reg_receiver"/>
</dbReference>
<dbReference type="SMART" id="SM00448">
    <property type="entry name" value="REC"/>
    <property type="match status" value="1"/>
</dbReference>
<reference evidence="6 7" key="1">
    <citation type="submission" date="2021-04" db="EMBL/GenBank/DDBJ databases">
        <title>novel species isolated from subtropical streams in China.</title>
        <authorList>
            <person name="Lu H."/>
        </authorList>
    </citation>
    <scope>NUCLEOTIDE SEQUENCE [LARGE SCALE GENOMIC DNA]</scope>
    <source>
        <strain evidence="6 7">BYS107W</strain>
    </source>
</reference>
<evidence type="ECO:0000256" key="3">
    <source>
        <dbReference type="PROSITE-ProRule" id="PRU00169"/>
    </source>
</evidence>
<name>A0A941DIE2_9BURK</name>
<dbReference type="AlphaFoldDB" id="A0A941DIE2"/>
<dbReference type="InterPro" id="IPR058245">
    <property type="entry name" value="NreC/VraR/RcsB-like_REC"/>
</dbReference>
<dbReference type="SMART" id="SM00421">
    <property type="entry name" value="HTH_LUXR"/>
    <property type="match status" value="1"/>
</dbReference>
<dbReference type="InterPro" id="IPR036388">
    <property type="entry name" value="WH-like_DNA-bd_sf"/>
</dbReference>
<dbReference type="SUPFAM" id="SSF52172">
    <property type="entry name" value="CheY-like"/>
    <property type="match status" value="1"/>
</dbReference>
<dbReference type="SUPFAM" id="SSF46894">
    <property type="entry name" value="C-terminal effector domain of the bipartite response regulators"/>
    <property type="match status" value="1"/>
</dbReference>
<keyword evidence="2" id="KW-0238">DNA-binding</keyword>
<feature type="domain" description="HTH luxR-type" evidence="4">
    <location>
        <begin position="138"/>
        <end position="203"/>
    </location>
</feature>
<evidence type="ECO:0000256" key="1">
    <source>
        <dbReference type="ARBA" id="ARBA00022553"/>
    </source>
</evidence>
<dbReference type="CDD" id="cd06170">
    <property type="entry name" value="LuxR_C_like"/>
    <property type="match status" value="1"/>
</dbReference>
<keyword evidence="7" id="KW-1185">Reference proteome</keyword>
<dbReference type="Gene3D" id="1.10.10.10">
    <property type="entry name" value="Winged helix-like DNA-binding domain superfamily/Winged helix DNA-binding domain"/>
    <property type="match status" value="1"/>
</dbReference>
<dbReference type="GO" id="GO:0003677">
    <property type="term" value="F:DNA binding"/>
    <property type="evidence" value="ECO:0007669"/>
    <property type="project" value="UniProtKB-KW"/>
</dbReference>
<gene>
    <name evidence="6" type="ORF">KDM92_18105</name>
</gene>
<protein>
    <submittedName>
        <fullName evidence="6">Response regulator transcription factor</fullName>
    </submittedName>
</protein>
<proteinExistence type="predicted"/>
<sequence>MAAKTILLIDDHSLFRSGLRILILNSLTDIDIIESASLEDAMRLTNATLDLILLDIKLQGLNGLEGTALLKRKWPDCPIIVISADDSSDTIRLAQERGAHHFISKGNSAEEILRVITLALDQGKKTSEFTQSESGLSLTNNKPLLTPRQYEVLDLLCKGLSNKMIGRQLDLSENTVRCHVQVLLATFNASNRAEAAFTARRMGLVA</sequence>
<evidence type="ECO:0000256" key="2">
    <source>
        <dbReference type="ARBA" id="ARBA00023125"/>
    </source>
</evidence>
<dbReference type="Pfam" id="PF00072">
    <property type="entry name" value="Response_reg"/>
    <property type="match status" value="1"/>
</dbReference>
<dbReference type="PANTHER" id="PTHR45566:SF2">
    <property type="entry name" value="NARL SUBFAMILY"/>
    <property type="match status" value="1"/>
</dbReference>
<organism evidence="6 7">
    <name type="scientific">Undibacterium baiyunense</name>
    <dbReference type="NCBI Taxonomy" id="2828731"/>
    <lineage>
        <taxon>Bacteria</taxon>
        <taxon>Pseudomonadati</taxon>
        <taxon>Pseudomonadota</taxon>
        <taxon>Betaproteobacteria</taxon>
        <taxon>Burkholderiales</taxon>
        <taxon>Oxalobacteraceae</taxon>
        <taxon>Undibacterium</taxon>
    </lineage>
</organism>
<feature type="domain" description="Response regulatory" evidence="5">
    <location>
        <begin position="5"/>
        <end position="120"/>
    </location>
</feature>
<dbReference type="GO" id="GO:0006355">
    <property type="term" value="P:regulation of DNA-templated transcription"/>
    <property type="evidence" value="ECO:0007669"/>
    <property type="project" value="InterPro"/>
</dbReference>
<keyword evidence="1 3" id="KW-0597">Phosphoprotein</keyword>
<dbReference type="InterPro" id="IPR000792">
    <property type="entry name" value="Tscrpt_reg_LuxR_C"/>
</dbReference>
<dbReference type="RefSeq" id="WP_212685770.1">
    <property type="nucleotide sequence ID" value="NZ_JAGSPM010000020.1"/>
</dbReference>
<dbReference type="PROSITE" id="PS50043">
    <property type="entry name" value="HTH_LUXR_2"/>
    <property type="match status" value="1"/>
</dbReference>
<dbReference type="Pfam" id="PF00196">
    <property type="entry name" value="GerE"/>
    <property type="match status" value="1"/>
</dbReference>
<comment type="caution">
    <text evidence="6">The sequence shown here is derived from an EMBL/GenBank/DDBJ whole genome shotgun (WGS) entry which is preliminary data.</text>
</comment>
<dbReference type="PRINTS" id="PR00038">
    <property type="entry name" value="HTHLUXR"/>
</dbReference>
<evidence type="ECO:0000259" key="5">
    <source>
        <dbReference type="PROSITE" id="PS50110"/>
    </source>
</evidence>
<dbReference type="PROSITE" id="PS50110">
    <property type="entry name" value="RESPONSE_REGULATORY"/>
    <property type="match status" value="1"/>
</dbReference>
<accession>A0A941DIE2</accession>
<dbReference type="Proteomes" id="UP000680158">
    <property type="component" value="Unassembled WGS sequence"/>
</dbReference>
<dbReference type="CDD" id="cd17535">
    <property type="entry name" value="REC_NarL-like"/>
    <property type="match status" value="1"/>
</dbReference>
<dbReference type="EMBL" id="JAGSPM010000020">
    <property type="protein sequence ID" value="MBR7748501.1"/>
    <property type="molecule type" value="Genomic_DNA"/>
</dbReference>
<dbReference type="GO" id="GO:0000160">
    <property type="term" value="P:phosphorelay signal transduction system"/>
    <property type="evidence" value="ECO:0007669"/>
    <property type="project" value="InterPro"/>
</dbReference>
<dbReference type="InterPro" id="IPR016032">
    <property type="entry name" value="Sig_transdc_resp-reg_C-effctor"/>
</dbReference>
<dbReference type="InterPro" id="IPR051015">
    <property type="entry name" value="EvgA-like"/>
</dbReference>
<feature type="modified residue" description="4-aspartylphosphate" evidence="3">
    <location>
        <position position="55"/>
    </location>
</feature>
<dbReference type="InterPro" id="IPR011006">
    <property type="entry name" value="CheY-like_superfamily"/>
</dbReference>
<evidence type="ECO:0000313" key="7">
    <source>
        <dbReference type="Proteomes" id="UP000680158"/>
    </source>
</evidence>
<dbReference type="Gene3D" id="3.40.50.2300">
    <property type="match status" value="1"/>
</dbReference>
<evidence type="ECO:0000259" key="4">
    <source>
        <dbReference type="PROSITE" id="PS50043"/>
    </source>
</evidence>